<sequence length="114" mass="11870">MSPTTKKLSEMKGKRFASGKPQSLFAKTVGRQVHQTNGQAQVQAQAQAQAEAEAETQAQAQGQGQGQIHTQKGRDARGGGEGEENSIADYSKTEAAGKEDISAGGLAGAKKEMP</sequence>
<dbReference type="AlphaFoldDB" id="A0A8H7ATX9"/>
<organism evidence="2 3">
    <name type="scientific">Endocarpon pusillum</name>
    <dbReference type="NCBI Taxonomy" id="364733"/>
    <lineage>
        <taxon>Eukaryota</taxon>
        <taxon>Fungi</taxon>
        <taxon>Dikarya</taxon>
        <taxon>Ascomycota</taxon>
        <taxon>Pezizomycotina</taxon>
        <taxon>Eurotiomycetes</taxon>
        <taxon>Chaetothyriomycetidae</taxon>
        <taxon>Verrucariales</taxon>
        <taxon>Verrucariaceae</taxon>
        <taxon>Endocarpon</taxon>
    </lineage>
</organism>
<keyword evidence="3" id="KW-1185">Reference proteome</keyword>
<protein>
    <submittedName>
        <fullName evidence="2">Uncharacterized protein</fullName>
    </submittedName>
</protein>
<dbReference type="EMBL" id="JAACFV010000005">
    <property type="protein sequence ID" value="KAF7513469.1"/>
    <property type="molecule type" value="Genomic_DNA"/>
</dbReference>
<dbReference type="Proteomes" id="UP000606974">
    <property type="component" value="Unassembled WGS sequence"/>
</dbReference>
<evidence type="ECO:0000313" key="3">
    <source>
        <dbReference type="Proteomes" id="UP000606974"/>
    </source>
</evidence>
<evidence type="ECO:0000313" key="2">
    <source>
        <dbReference type="EMBL" id="KAF7513469.1"/>
    </source>
</evidence>
<dbReference type="OrthoDB" id="5578329at2759"/>
<feature type="region of interest" description="Disordered" evidence="1">
    <location>
        <begin position="1"/>
        <end position="114"/>
    </location>
</feature>
<proteinExistence type="predicted"/>
<comment type="caution">
    <text evidence="2">The sequence shown here is derived from an EMBL/GenBank/DDBJ whole genome shotgun (WGS) entry which is preliminary data.</text>
</comment>
<gene>
    <name evidence="2" type="ORF">GJ744_008763</name>
</gene>
<dbReference type="InterPro" id="IPR007727">
    <property type="entry name" value="Spo12"/>
</dbReference>
<name>A0A8H7ATX9_9EURO</name>
<feature type="compositionally biased region" description="Low complexity" evidence="1">
    <location>
        <begin position="38"/>
        <end position="62"/>
    </location>
</feature>
<evidence type="ECO:0000256" key="1">
    <source>
        <dbReference type="SAM" id="MobiDB-lite"/>
    </source>
</evidence>
<dbReference type="Pfam" id="PF05032">
    <property type="entry name" value="Spo12"/>
    <property type="match status" value="1"/>
</dbReference>
<accession>A0A8H7ATX9</accession>
<reference evidence="2" key="1">
    <citation type="submission" date="2020-02" db="EMBL/GenBank/DDBJ databases">
        <authorList>
            <person name="Palmer J.M."/>
        </authorList>
    </citation>
    <scope>NUCLEOTIDE SEQUENCE</scope>
    <source>
        <strain evidence="2">EPUS1.4</strain>
        <tissue evidence="2">Thallus</tissue>
    </source>
</reference>
<feature type="compositionally biased region" description="Basic and acidic residues" evidence="1">
    <location>
        <begin position="91"/>
        <end position="101"/>
    </location>
</feature>